<feature type="transmembrane region" description="Helical" evidence="8">
    <location>
        <begin position="206"/>
        <end position="227"/>
    </location>
</feature>
<organism evidence="9 10">
    <name type="scientific">Tissierella carlieri</name>
    <dbReference type="NCBI Taxonomy" id="689904"/>
    <lineage>
        <taxon>Bacteria</taxon>
        <taxon>Bacillati</taxon>
        <taxon>Bacillota</taxon>
        <taxon>Tissierellia</taxon>
        <taxon>Tissierellales</taxon>
        <taxon>Tissierellaceae</taxon>
        <taxon>Tissierella</taxon>
    </lineage>
</organism>
<evidence type="ECO:0000256" key="5">
    <source>
        <dbReference type="ARBA" id="ARBA00022692"/>
    </source>
</evidence>
<keyword evidence="3 8" id="KW-0813">Transport</keyword>
<evidence type="ECO:0000256" key="8">
    <source>
        <dbReference type="RuleBase" id="RU363064"/>
    </source>
</evidence>
<feature type="transmembrane region" description="Helical" evidence="8">
    <location>
        <begin position="141"/>
        <end position="161"/>
    </location>
</feature>
<gene>
    <name evidence="9" type="ORF">NE686_10050</name>
</gene>
<dbReference type="PANTHER" id="PTHR30330:SF7">
    <property type="entry name" value="SODIUM_PROTON-DEPENDENT ALANINE CARRIER PROTEIN YRBD-RELATED"/>
    <property type="match status" value="1"/>
</dbReference>
<dbReference type="Pfam" id="PF01235">
    <property type="entry name" value="Na_Ala_symp"/>
    <property type="match status" value="1"/>
</dbReference>
<keyword evidence="8" id="KW-0769">Symport</keyword>
<feature type="transmembrane region" description="Helical" evidence="8">
    <location>
        <begin position="357"/>
        <end position="376"/>
    </location>
</feature>
<dbReference type="PANTHER" id="PTHR30330">
    <property type="entry name" value="AGSS FAMILY TRANSPORTER, SODIUM-ALANINE"/>
    <property type="match status" value="1"/>
</dbReference>
<comment type="similarity">
    <text evidence="2 8">Belongs to the alanine or glycine:cation symporter (AGCS) (TC 2.A.25) family.</text>
</comment>
<keyword evidence="5 8" id="KW-0812">Transmembrane</keyword>
<accession>A0ABT1SAB7</accession>
<evidence type="ECO:0000313" key="9">
    <source>
        <dbReference type="EMBL" id="MCQ4923428.1"/>
    </source>
</evidence>
<dbReference type="RefSeq" id="WP_216559938.1">
    <property type="nucleotide sequence ID" value="NZ_JAHLOH010000040.1"/>
</dbReference>
<protein>
    <submittedName>
        <fullName evidence="9">Alanine:cation symporter family protein</fullName>
    </submittedName>
</protein>
<keyword evidence="7 8" id="KW-0472">Membrane</keyword>
<feature type="transmembrane region" description="Helical" evidence="8">
    <location>
        <begin position="295"/>
        <end position="314"/>
    </location>
</feature>
<evidence type="ECO:0000256" key="7">
    <source>
        <dbReference type="ARBA" id="ARBA00023136"/>
    </source>
</evidence>
<feature type="transmembrane region" description="Helical" evidence="8">
    <location>
        <begin position="173"/>
        <end position="194"/>
    </location>
</feature>
<feature type="transmembrane region" description="Helical" evidence="8">
    <location>
        <begin position="388"/>
        <end position="407"/>
    </location>
</feature>
<proteinExistence type="inferred from homology"/>
<sequence length="482" mass="51950">MSIKDIITFLETIIWSKYLVGLCLLTGIYFSFRMKFPQVRLFKDMIRLLTKGETSETGVTPFQAFATSVGGRVGVGNIGGVAVAIALGGPGSIFWMWIIAFLGAASAFIESALAQAYKVKEGNVYIGGPAYFIEKGIGAKWYGISFAIVTILAPGILMPGAQTYTIASSIQEAFGINVYITGVILAVLIAVVIFGGVKRIGKTAEIIAPFMAAGYVIMAIIIIGTNITRVPQAFALIFKSAFGKEPLFSAILGSAIAWGVKRGVYSNEAGQGSGAIVSAAAEASHPAKQGLVQAFSVYIDTLLVCTATALMVILTNSYNVLDGSGNFIVENLPGIEYGVLYTQYAVDTLFSGFGSKFVAIAIFLFAYTSLLAYYYQAESNMSYLFPKNKTAIFIMRIIFILSSFSGVLNTSNLIWTCGDLGVGLMAWLNIVAILILSKQGIMLLKDYEKQKSQGIDPVFDPKLLNIKDSIWEEKYNSINKTI</sequence>
<evidence type="ECO:0000256" key="2">
    <source>
        <dbReference type="ARBA" id="ARBA00009261"/>
    </source>
</evidence>
<dbReference type="InterPro" id="IPR001463">
    <property type="entry name" value="Na/Ala_symport"/>
</dbReference>
<comment type="caution">
    <text evidence="9">The sequence shown here is derived from an EMBL/GenBank/DDBJ whole genome shotgun (WGS) entry which is preliminary data.</text>
</comment>
<evidence type="ECO:0000256" key="1">
    <source>
        <dbReference type="ARBA" id="ARBA00004651"/>
    </source>
</evidence>
<dbReference type="NCBIfam" id="TIGR00835">
    <property type="entry name" value="agcS"/>
    <property type="match status" value="1"/>
</dbReference>
<evidence type="ECO:0000313" key="10">
    <source>
        <dbReference type="Proteomes" id="UP001524478"/>
    </source>
</evidence>
<dbReference type="Proteomes" id="UP001524478">
    <property type="component" value="Unassembled WGS sequence"/>
</dbReference>
<comment type="subcellular location">
    <subcellularLocation>
        <location evidence="1 8">Cell membrane</location>
        <topology evidence="1 8">Multi-pass membrane protein</topology>
    </subcellularLocation>
</comment>
<evidence type="ECO:0000256" key="3">
    <source>
        <dbReference type="ARBA" id="ARBA00022448"/>
    </source>
</evidence>
<keyword evidence="6 8" id="KW-1133">Transmembrane helix</keyword>
<evidence type="ECO:0000256" key="6">
    <source>
        <dbReference type="ARBA" id="ARBA00022989"/>
    </source>
</evidence>
<evidence type="ECO:0000256" key="4">
    <source>
        <dbReference type="ARBA" id="ARBA00022475"/>
    </source>
</evidence>
<feature type="transmembrane region" description="Helical" evidence="8">
    <location>
        <begin position="12"/>
        <end position="32"/>
    </location>
</feature>
<name>A0ABT1SAB7_9FIRM</name>
<dbReference type="EMBL" id="JANGAC010000006">
    <property type="protein sequence ID" value="MCQ4923428.1"/>
    <property type="molecule type" value="Genomic_DNA"/>
</dbReference>
<feature type="transmembrane region" description="Helical" evidence="8">
    <location>
        <begin position="413"/>
        <end position="436"/>
    </location>
</feature>
<feature type="transmembrane region" description="Helical" evidence="8">
    <location>
        <begin position="69"/>
        <end position="88"/>
    </location>
</feature>
<reference evidence="9 10" key="1">
    <citation type="submission" date="2022-06" db="EMBL/GenBank/DDBJ databases">
        <title>Isolation of gut microbiota from human fecal samples.</title>
        <authorList>
            <person name="Pamer E.G."/>
            <person name="Barat B."/>
            <person name="Waligurski E."/>
            <person name="Medina S."/>
            <person name="Paddock L."/>
            <person name="Mostad J."/>
        </authorList>
    </citation>
    <scope>NUCLEOTIDE SEQUENCE [LARGE SCALE GENOMIC DNA]</scope>
    <source>
        <strain evidence="9 10">DFI.7.95</strain>
    </source>
</reference>
<keyword evidence="4 8" id="KW-1003">Cell membrane</keyword>
<keyword evidence="10" id="KW-1185">Reference proteome</keyword>